<proteinExistence type="predicted"/>
<comment type="caution">
    <text evidence="1">The sequence shown here is derived from an EMBL/GenBank/DDBJ whole genome shotgun (WGS) entry which is preliminary data.</text>
</comment>
<dbReference type="Proteomes" id="UP000805193">
    <property type="component" value="Unassembled WGS sequence"/>
</dbReference>
<keyword evidence="2" id="KW-1185">Reference proteome</keyword>
<protein>
    <submittedName>
        <fullName evidence="1">Uncharacterized protein</fullName>
    </submittedName>
</protein>
<sequence length="93" mass="9999">MNGIAGGDVREPEDCREGSLEVCKSRRESDSSSAKYSTQGARDPSAAPPSLRVCVPGRAIGTVPTYMYHGGTRKDTQSPDSRAKSLFFFRLGS</sequence>
<evidence type="ECO:0000313" key="1">
    <source>
        <dbReference type="EMBL" id="KAG0423179.1"/>
    </source>
</evidence>
<evidence type="ECO:0000313" key="2">
    <source>
        <dbReference type="Proteomes" id="UP000805193"/>
    </source>
</evidence>
<gene>
    <name evidence="1" type="ORF">HPB47_001033</name>
</gene>
<reference evidence="1 2" key="1">
    <citation type="journal article" date="2020" name="Cell">
        <title>Large-Scale Comparative Analyses of Tick Genomes Elucidate Their Genetic Diversity and Vector Capacities.</title>
        <authorList>
            <consortium name="Tick Genome and Microbiome Consortium (TIGMIC)"/>
            <person name="Jia N."/>
            <person name="Wang J."/>
            <person name="Shi W."/>
            <person name="Du L."/>
            <person name="Sun Y."/>
            <person name="Zhan W."/>
            <person name="Jiang J.F."/>
            <person name="Wang Q."/>
            <person name="Zhang B."/>
            <person name="Ji P."/>
            <person name="Bell-Sakyi L."/>
            <person name="Cui X.M."/>
            <person name="Yuan T.T."/>
            <person name="Jiang B.G."/>
            <person name="Yang W.F."/>
            <person name="Lam T.T."/>
            <person name="Chang Q.C."/>
            <person name="Ding S.J."/>
            <person name="Wang X.J."/>
            <person name="Zhu J.G."/>
            <person name="Ruan X.D."/>
            <person name="Zhao L."/>
            <person name="Wei J.T."/>
            <person name="Ye R.Z."/>
            <person name="Que T.C."/>
            <person name="Du C.H."/>
            <person name="Zhou Y.H."/>
            <person name="Cheng J.X."/>
            <person name="Dai P.F."/>
            <person name="Guo W.B."/>
            <person name="Han X.H."/>
            <person name="Huang E.J."/>
            <person name="Li L.F."/>
            <person name="Wei W."/>
            <person name="Gao Y.C."/>
            <person name="Liu J.Z."/>
            <person name="Shao H.Z."/>
            <person name="Wang X."/>
            <person name="Wang C.C."/>
            <person name="Yang T.C."/>
            <person name="Huo Q.B."/>
            <person name="Li W."/>
            <person name="Chen H.Y."/>
            <person name="Chen S.E."/>
            <person name="Zhou L.G."/>
            <person name="Ni X.B."/>
            <person name="Tian J.H."/>
            <person name="Sheng Y."/>
            <person name="Liu T."/>
            <person name="Pan Y.S."/>
            <person name="Xia L.Y."/>
            <person name="Li J."/>
            <person name="Zhao F."/>
            <person name="Cao W.C."/>
        </authorList>
    </citation>
    <scope>NUCLEOTIDE SEQUENCE [LARGE SCALE GENOMIC DNA]</scope>
    <source>
        <strain evidence="1">Iper-2018</strain>
    </source>
</reference>
<organism evidence="1 2">
    <name type="scientific">Ixodes persulcatus</name>
    <name type="common">Taiga tick</name>
    <dbReference type="NCBI Taxonomy" id="34615"/>
    <lineage>
        <taxon>Eukaryota</taxon>
        <taxon>Metazoa</taxon>
        <taxon>Ecdysozoa</taxon>
        <taxon>Arthropoda</taxon>
        <taxon>Chelicerata</taxon>
        <taxon>Arachnida</taxon>
        <taxon>Acari</taxon>
        <taxon>Parasitiformes</taxon>
        <taxon>Ixodida</taxon>
        <taxon>Ixodoidea</taxon>
        <taxon>Ixodidae</taxon>
        <taxon>Ixodinae</taxon>
        <taxon>Ixodes</taxon>
    </lineage>
</organism>
<name>A0AC60PQ52_IXOPE</name>
<accession>A0AC60PQ52</accession>
<dbReference type="EMBL" id="JABSTQ010010137">
    <property type="protein sequence ID" value="KAG0423179.1"/>
    <property type="molecule type" value="Genomic_DNA"/>
</dbReference>